<keyword evidence="2" id="KW-1133">Transmembrane helix</keyword>
<dbReference type="SMART" id="SM00208">
    <property type="entry name" value="TNFR"/>
    <property type="match status" value="4"/>
</dbReference>
<dbReference type="GO" id="GO:0002768">
    <property type="term" value="P:immune response-regulating cell surface receptor signaling pathway"/>
    <property type="evidence" value="ECO:0007669"/>
    <property type="project" value="TreeGrafter"/>
</dbReference>
<evidence type="ECO:0000256" key="2">
    <source>
        <dbReference type="SAM" id="Phobius"/>
    </source>
</evidence>
<dbReference type="PROSITE" id="PS50050">
    <property type="entry name" value="TNFR_NGFR_2"/>
    <property type="match status" value="2"/>
</dbReference>
<dbReference type="GO" id="GO:0004888">
    <property type="term" value="F:transmembrane signaling receptor activity"/>
    <property type="evidence" value="ECO:0007669"/>
    <property type="project" value="InterPro"/>
</dbReference>
<dbReference type="InterPro" id="IPR008063">
    <property type="entry name" value="Fas_rcpt"/>
</dbReference>
<keyword evidence="5" id="KW-1185">Reference proteome</keyword>
<protein>
    <recommendedName>
        <fullName evidence="3">TNFR-Cys domain-containing protein</fullName>
    </recommendedName>
</protein>
<dbReference type="SUPFAM" id="SSF57586">
    <property type="entry name" value="TNF receptor-like"/>
    <property type="match status" value="2"/>
</dbReference>
<dbReference type="PRINTS" id="PR01680">
    <property type="entry name" value="TNFACTORR6"/>
</dbReference>
<dbReference type="STRING" id="69293.ENSGACP00000013373"/>
<feature type="repeat" description="TNFR-Cys" evidence="1">
    <location>
        <begin position="41"/>
        <end position="83"/>
    </location>
</feature>
<dbReference type="GO" id="GO:0009897">
    <property type="term" value="C:external side of plasma membrane"/>
    <property type="evidence" value="ECO:0007669"/>
    <property type="project" value="TreeGrafter"/>
</dbReference>
<dbReference type="Bgee" id="ENSGACG00000010128">
    <property type="expression patterns" value="Expressed in spleen and 13 other cell types or tissues"/>
</dbReference>
<dbReference type="PANTHER" id="PTHR46875:SF2">
    <property type="entry name" value="TUMOR NECROSIS FACTOR RECEPTOR SUPERFAMILY MEMBER 5-LIKE ISOFORM X1"/>
    <property type="match status" value="1"/>
</dbReference>
<comment type="caution">
    <text evidence="1">Lacks conserved residue(s) required for the propagation of feature annotation.</text>
</comment>
<reference evidence="4" key="3">
    <citation type="submission" date="2025-09" db="UniProtKB">
        <authorList>
            <consortium name="Ensembl"/>
        </authorList>
    </citation>
    <scope>IDENTIFICATION</scope>
</reference>
<feature type="domain" description="TNFR-Cys" evidence="3">
    <location>
        <begin position="84"/>
        <end position="123"/>
    </location>
</feature>
<evidence type="ECO:0000259" key="3">
    <source>
        <dbReference type="PROSITE" id="PS50050"/>
    </source>
</evidence>
<name>G3P6Z9_GASAC</name>
<dbReference type="AlphaFoldDB" id="G3P6Z9"/>
<dbReference type="Pfam" id="PF00020">
    <property type="entry name" value="TNFR_c6"/>
    <property type="match status" value="2"/>
</dbReference>
<reference evidence="4 5" key="1">
    <citation type="journal article" date="2021" name="G3 (Bethesda)">
        <title>Improved contiguity of the threespine stickleback genome using long-read sequencing.</title>
        <authorList>
            <person name="Nath S."/>
            <person name="Shaw D.E."/>
            <person name="White M.A."/>
        </authorList>
    </citation>
    <scope>NUCLEOTIDE SEQUENCE [LARGE SCALE GENOMIC DNA]</scope>
    <source>
        <strain evidence="4 5">Lake Benthic</strain>
    </source>
</reference>
<feature type="domain" description="TNFR-Cys" evidence="3">
    <location>
        <begin position="41"/>
        <end position="83"/>
    </location>
</feature>
<keyword evidence="1" id="KW-1015">Disulfide bond</keyword>
<dbReference type="GeneTree" id="ENSGT00950000183126"/>
<dbReference type="FunCoup" id="G3P6Z9">
    <property type="interactions" value="982"/>
</dbReference>
<feature type="repeat" description="TNFR-Cys" evidence="1">
    <location>
        <begin position="84"/>
        <end position="123"/>
    </location>
</feature>
<accession>G3P6Z9</accession>
<reference evidence="4" key="2">
    <citation type="submission" date="2025-08" db="UniProtKB">
        <authorList>
            <consortium name="Ensembl"/>
        </authorList>
    </citation>
    <scope>IDENTIFICATION</scope>
</reference>
<dbReference type="PROSITE" id="PS00652">
    <property type="entry name" value="TNFR_NGFR_1"/>
    <property type="match status" value="2"/>
</dbReference>
<dbReference type="PANTHER" id="PTHR46875">
    <property type="entry name" value="TUMOR NECROSIS FACTOR RECEPTOR SUPERFAMILY MEMBER 5"/>
    <property type="match status" value="1"/>
</dbReference>
<dbReference type="GO" id="GO:0006915">
    <property type="term" value="P:apoptotic process"/>
    <property type="evidence" value="ECO:0007669"/>
    <property type="project" value="InterPro"/>
</dbReference>
<sequence length="321" mass="34884">MADPNCSGDTYKVNGTCCDRCAAGQYIVAECQGEKQSVCAECGRGGYTATKNHLKKCQACKECISINNQEKLKDCTAQEDTVCKCMMGFYCNDEHCDHCQPLTECRPGEGVKVHATRTTDTVCAPCPGGTYSNVTDSYSLCQTHTRCQDFGKVFKTQGNAATDAICGNFITHCSWILPTSLWSGLLLTALILFGLICWRSKHKKKTKTFLQQPFKSAGADSSVAVSLVEVVPAAPVTQLESNGHCLDSCDVENCKLPLFNSDVDTVGCDTQERMESSPPITPMKVSVSFTDSNHINGSAGNCTGNFRRTYSEPQEDEWCGT</sequence>
<organism evidence="4 5">
    <name type="scientific">Gasterosteus aculeatus aculeatus</name>
    <name type="common">three-spined stickleback</name>
    <dbReference type="NCBI Taxonomy" id="481459"/>
    <lineage>
        <taxon>Eukaryota</taxon>
        <taxon>Metazoa</taxon>
        <taxon>Chordata</taxon>
        <taxon>Craniata</taxon>
        <taxon>Vertebrata</taxon>
        <taxon>Euteleostomi</taxon>
        <taxon>Actinopterygii</taxon>
        <taxon>Neopterygii</taxon>
        <taxon>Teleostei</taxon>
        <taxon>Neoteleostei</taxon>
        <taxon>Acanthomorphata</taxon>
        <taxon>Eupercaria</taxon>
        <taxon>Perciformes</taxon>
        <taxon>Cottioidei</taxon>
        <taxon>Gasterosteales</taxon>
        <taxon>Gasterosteidae</taxon>
        <taxon>Gasterosteus</taxon>
    </lineage>
</organism>
<evidence type="ECO:0000256" key="1">
    <source>
        <dbReference type="PROSITE-ProRule" id="PRU00206"/>
    </source>
</evidence>
<dbReference type="GO" id="GO:0006955">
    <property type="term" value="P:immune response"/>
    <property type="evidence" value="ECO:0007669"/>
    <property type="project" value="InterPro"/>
</dbReference>
<feature type="transmembrane region" description="Helical" evidence="2">
    <location>
        <begin position="175"/>
        <end position="198"/>
    </location>
</feature>
<evidence type="ECO:0000313" key="5">
    <source>
        <dbReference type="Proteomes" id="UP000007635"/>
    </source>
</evidence>
<dbReference type="InterPro" id="IPR001368">
    <property type="entry name" value="TNFR/NGFR_Cys_rich_reg"/>
</dbReference>
<feature type="disulfide bond" evidence="1">
    <location>
        <begin position="105"/>
        <end position="123"/>
    </location>
</feature>
<dbReference type="GO" id="GO:0035631">
    <property type="term" value="C:CD40 receptor complex"/>
    <property type="evidence" value="ECO:0007669"/>
    <property type="project" value="TreeGrafter"/>
</dbReference>
<evidence type="ECO:0000313" key="4">
    <source>
        <dbReference type="Ensembl" id="ENSGACP00000013373.2"/>
    </source>
</evidence>
<proteinExistence type="predicted"/>
<keyword evidence="2" id="KW-0812">Transmembrane</keyword>
<keyword evidence="2" id="KW-0472">Membrane</keyword>
<dbReference type="eggNOG" id="ENOG502S4WF">
    <property type="taxonomic scope" value="Eukaryota"/>
</dbReference>
<dbReference type="InterPro" id="IPR052135">
    <property type="entry name" value="TNFRSF5"/>
</dbReference>
<feature type="disulfide bond" evidence="1">
    <location>
        <begin position="42"/>
        <end position="57"/>
    </location>
</feature>
<dbReference type="Proteomes" id="UP000007635">
    <property type="component" value="Chromosome XX"/>
</dbReference>
<dbReference type="Gene3D" id="2.10.50.10">
    <property type="entry name" value="Tumor Necrosis Factor Receptor, subunit A, domain 2"/>
    <property type="match status" value="2"/>
</dbReference>
<dbReference type="InParanoid" id="G3P6Z9"/>
<dbReference type="OMA" id="CEHCLPV"/>
<dbReference type="Ensembl" id="ENSGACT00000013398.2">
    <property type="protein sequence ID" value="ENSGACP00000013373.2"/>
    <property type="gene ID" value="ENSGACG00000010128.2"/>
</dbReference>